<dbReference type="Proteomes" id="UP000054567">
    <property type="component" value="Unassembled WGS sequence"/>
</dbReference>
<dbReference type="InterPro" id="IPR028055">
    <property type="entry name" value="YidC/Oxa/ALB_C"/>
</dbReference>
<reference evidence="9" key="3">
    <citation type="journal article" date="2010" name="Genome Res.">
        <title>Population genomic sequencing of Coccidioides fungi reveals recent hybridization and transposon control.</title>
        <authorList>
            <person name="Neafsey D.E."/>
            <person name="Barker B.M."/>
            <person name="Sharpton T.J."/>
            <person name="Stajich J.E."/>
            <person name="Park D.J."/>
            <person name="Whiston E."/>
            <person name="Hung C.-Y."/>
            <person name="McMahan C."/>
            <person name="White J."/>
            <person name="Sykes S."/>
            <person name="Heiman D."/>
            <person name="Young S."/>
            <person name="Zeng Q."/>
            <person name="Abouelleil A."/>
            <person name="Aftuck L."/>
            <person name="Bessette D."/>
            <person name="Brown A."/>
            <person name="FitzGerald M."/>
            <person name="Lui A."/>
            <person name="Macdonald J.P."/>
            <person name="Priest M."/>
            <person name="Orbach M.J."/>
            <person name="Galgiani J.N."/>
            <person name="Kirkland T.N."/>
            <person name="Cole G.T."/>
            <person name="Birren B.W."/>
            <person name="Henn M.R."/>
            <person name="Taylor J.W."/>
            <person name="Rounsley S.D."/>
        </authorList>
    </citation>
    <scope>NUCLEOTIDE SEQUENCE [LARGE SCALE GENOMIC DNA]</scope>
    <source>
        <strain evidence="9">RMSCC 3488</strain>
    </source>
</reference>
<dbReference type="GO" id="GO:0032979">
    <property type="term" value="P:protein insertion into mitochondrial inner membrane from matrix"/>
    <property type="evidence" value="ECO:0007669"/>
    <property type="project" value="TreeGrafter"/>
</dbReference>
<comment type="subcellular location">
    <subcellularLocation>
        <location evidence="1 6">Membrane</location>
        <topology evidence="1 6">Multi-pass membrane protein</topology>
    </subcellularLocation>
</comment>
<dbReference type="GO" id="GO:0033617">
    <property type="term" value="P:mitochondrial respiratory chain complex IV assembly"/>
    <property type="evidence" value="ECO:0007669"/>
    <property type="project" value="TreeGrafter"/>
</dbReference>
<evidence type="ECO:0000313" key="8">
    <source>
        <dbReference type="EMBL" id="KMM73355.1"/>
    </source>
</evidence>
<reference evidence="8 9" key="1">
    <citation type="submission" date="2007-06" db="EMBL/GenBank/DDBJ databases">
        <title>The Genome Sequence of Coccidioides posadasii RMSCC_3488.</title>
        <authorList>
            <consortium name="Coccidioides Genome Resources Consortium"/>
            <consortium name="The Broad Institute Genome Sequencing Platform"/>
            <person name="Henn M.R."/>
            <person name="Sykes S."/>
            <person name="Young S."/>
            <person name="Jaffe D."/>
            <person name="Berlin A."/>
            <person name="Alvarez P."/>
            <person name="Butler J."/>
            <person name="Gnerre S."/>
            <person name="Grabherr M."/>
            <person name="Mauceli E."/>
            <person name="Brockman W."/>
            <person name="Kodira C."/>
            <person name="Alvarado L."/>
            <person name="Zeng Q."/>
            <person name="Crawford M."/>
            <person name="Antoine C."/>
            <person name="Devon K."/>
            <person name="Galgiani J."/>
            <person name="Orsborn K."/>
            <person name="Lewis M.L."/>
            <person name="Nusbaum C."/>
            <person name="Galagan J."/>
            <person name="Birren B."/>
        </authorList>
    </citation>
    <scope>NUCLEOTIDE SEQUENCE [LARGE SCALE GENOMIC DNA]</scope>
    <source>
        <strain evidence="8 9">RMSCC 3488</strain>
    </source>
</reference>
<dbReference type="GO" id="GO:0005743">
    <property type="term" value="C:mitochondrial inner membrane"/>
    <property type="evidence" value="ECO:0007669"/>
    <property type="project" value="TreeGrafter"/>
</dbReference>
<keyword evidence="5" id="KW-0472">Membrane</keyword>
<evidence type="ECO:0000256" key="4">
    <source>
        <dbReference type="ARBA" id="ARBA00022989"/>
    </source>
</evidence>
<dbReference type="PANTHER" id="PTHR12428:SF65">
    <property type="entry name" value="CYTOCHROME C OXIDASE ASSEMBLY PROTEIN COX18, MITOCHONDRIAL"/>
    <property type="match status" value="1"/>
</dbReference>
<dbReference type="OrthoDB" id="2148490at2759"/>
<sequence length="353" mass="39504">MRSLFRCAPTPSFSGAYRCRSYRDRVRHFHSSRPNQIINETVVLAHNALESVHSVTGLPWAVSIPLTAVLVRLTIAMPLQIWSLSHSSKMKKLNPLVVGWGRYFQGAVLTKAAVNRAYISPNAAEIQSQLLLRKKTKELYKRWKIRPWTRFAPLFQLPVWLTMMESMRRMVGMTGGLLSIVQGWLEKHPEAPNVPMVPSLSTEGALWFPDLLAADPYCALPVILSAAVFTNVTWGWKIKKREDIPKLPTRKERIAAHTMRVLKRTFQASALFLCPVMIASEVPAGMLIYWISSTLFATAQTKALPKIISTKSIPAPCKEKAVAVVIGGEAKTQLSGFENLGEKPTKIKTFTGR</sequence>
<organism evidence="8 9">
    <name type="scientific">Coccidioides posadasii RMSCC 3488</name>
    <dbReference type="NCBI Taxonomy" id="454284"/>
    <lineage>
        <taxon>Eukaryota</taxon>
        <taxon>Fungi</taxon>
        <taxon>Dikarya</taxon>
        <taxon>Ascomycota</taxon>
        <taxon>Pezizomycotina</taxon>
        <taxon>Eurotiomycetes</taxon>
        <taxon>Eurotiomycetidae</taxon>
        <taxon>Onygenales</taxon>
        <taxon>Onygenaceae</taxon>
        <taxon>Coccidioides</taxon>
    </lineage>
</organism>
<reference evidence="9" key="2">
    <citation type="journal article" date="2009" name="Genome Res.">
        <title>Comparative genomic analyses of the human fungal pathogens Coccidioides and their relatives.</title>
        <authorList>
            <person name="Sharpton T.J."/>
            <person name="Stajich J.E."/>
            <person name="Rounsley S.D."/>
            <person name="Gardner M.J."/>
            <person name="Wortman J.R."/>
            <person name="Jordar V.S."/>
            <person name="Maiti R."/>
            <person name="Kodira C.D."/>
            <person name="Neafsey D.E."/>
            <person name="Zeng Q."/>
            <person name="Hung C.-Y."/>
            <person name="McMahan C."/>
            <person name="Muszewska A."/>
            <person name="Grynberg M."/>
            <person name="Mandel M.A."/>
            <person name="Kellner E.M."/>
            <person name="Barker B.M."/>
            <person name="Galgiani J.N."/>
            <person name="Orbach M.J."/>
            <person name="Kirkland T.N."/>
            <person name="Cole G.T."/>
            <person name="Henn M.R."/>
            <person name="Birren B.W."/>
            <person name="Taylor J.W."/>
        </authorList>
    </citation>
    <scope>NUCLEOTIDE SEQUENCE [LARGE SCALE GENOMIC DNA]</scope>
    <source>
        <strain evidence="9">RMSCC 3488</strain>
    </source>
</reference>
<dbReference type="Pfam" id="PF02096">
    <property type="entry name" value="60KD_IMP"/>
    <property type="match status" value="1"/>
</dbReference>
<proteinExistence type="inferred from homology"/>
<evidence type="ECO:0000259" key="7">
    <source>
        <dbReference type="Pfam" id="PF02096"/>
    </source>
</evidence>
<accession>A0A0J6FV89</accession>
<dbReference type="AlphaFoldDB" id="A0A0J6FV89"/>
<evidence type="ECO:0000256" key="1">
    <source>
        <dbReference type="ARBA" id="ARBA00004141"/>
    </source>
</evidence>
<evidence type="ECO:0000256" key="5">
    <source>
        <dbReference type="ARBA" id="ARBA00023136"/>
    </source>
</evidence>
<evidence type="ECO:0000256" key="6">
    <source>
        <dbReference type="RuleBase" id="RU003945"/>
    </source>
</evidence>
<dbReference type="CDD" id="cd20069">
    <property type="entry name" value="5TM_Oxa1-like"/>
    <property type="match status" value="1"/>
</dbReference>
<keyword evidence="4" id="KW-1133">Transmembrane helix</keyword>
<evidence type="ECO:0000256" key="3">
    <source>
        <dbReference type="ARBA" id="ARBA00022692"/>
    </source>
</evidence>
<evidence type="ECO:0000313" key="9">
    <source>
        <dbReference type="Proteomes" id="UP000054567"/>
    </source>
</evidence>
<evidence type="ECO:0000256" key="2">
    <source>
        <dbReference type="ARBA" id="ARBA00009877"/>
    </source>
</evidence>
<protein>
    <submittedName>
        <fullName evidence="8">Inner membrane protein COX18</fullName>
    </submittedName>
</protein>
<feature type="domain" description="Membrane insertase YidC/Oxa/ALB C-terminal" evidence="7">
    <location>
        <begin position="119"/>
        <end position="302"/>
    </location>
</feature>
<comment type="similarity">
    <text evidence="2 6">Belongs to the OXA1/ALB3/YidC family.</text>
</comment>
<dbReference type="EMBL" id="DS268114">
    <property type="protein sequence ID" value="KMM73355.1"/>
    <property type="molecule type" value="Genomic_DNA"/>
</dbReference>
<dbReference type="GO" id="GO:0032977">
    <property type="term" value="F:membrane insertase activity"/>
    <property type="evidence" value="ECO:0007669"/>
    <property type="project" value="InterPro"/>
</dbReference>
<dbReference type="VEuPathDB" id="FungiDB:CPAG_09644"/>
<gene>
    <name evidence="8" type="ORF">CPAG_09644</name>
</gene>
<dbReference type="PANTHER" id="PTHR12428">
    <property type="entry name" value="OXA1"/>
    <property type="match status" value="1"/>
</dbReference>
<dbReference type="InterPro" id="IPR001708">
    <property type="entry name" value="YidC/ALB3/OXA1/COX18"/>
</dbReference>
<keyword evidence="3 6" id="KW-0812">Transmembrane</keyword>
<name>A0A0J6FV89_COCPO</name>